<reference evidence="1" key="1">
    <citation type="submission" date="2022-01" db="EMBL/GenBank/DDBJ databases">
        <title>Genome sequnece data of strain Bradyrhizobium sp. nov.</title>
        <authorList>
            <person name="Zhang J."/>
        </authorList>
    </citation>
    <scope>NUCLEOTIDE SEQUENCE</scope>
    <source>
        <strain evidence="2">WYCCWR 12774</strain>
        <strain evidence="1">WYCCWR 13023</strain>
    </source>
</reference>
<dbReference type="EMBL" id="JAKLTY010000037">
    <property type="protein sequence ID" value="MCG2632213.1"/>
    <property type="molecule type" value="Genomic_DNA"/>
</dbReference>
<gene>
    <name evidence="2" type="ORF">L6637_39605</name>
    <name evidence="1" type="ORF">L6654_36965</name>
</gene>
<evidence type="ECO:0000313" key="1">
    <source>
        <dbReference type="EMBL" id="MCG2632213.1"/>
    </source>
</evidence>
<evidence type="ECO:0000313" key="4">
    <source>
        <dbReference type="Proteomes" id="UP001139054"/>
    </source>
</evidence>
<evidence type="ECO:0000313" key="2">
    <source>
        <dbReference type="EMBL" id="MCG2673028.1"/>
    </source>
</evidence>
<sequence>MGLPEYSPEVLKNADEIELENIIRQLDTRLKRARYDGPEYKLIERQLEEIRHGSPLGRMLMEEYENGGMPY</sequence>
<dbReference type="EMBL" id="JAKLUA010000030">
    <property type="protein sequence ID" value="MCG2673028.1"/>
    <property type="molecule type" value="Genomic_DNA"/>
</dbReference>
<dbReference type="AlphaFoldDB" id="A0A9X1RJC4"/>
<protein>
    <submittedName>
        <fullName evidence="1">Uncharacterized protein</fullName>
    </submittedName>
</protein>
<dbReference type="RefSeq" id="WP_237874134.1">
    <property type="nucleotide sequence ID" value="NZ_JAKLTY010000037.1"/>
</dbReference>
<name>A0A9X1RJC4_9BRAD</name>
<comment type="caution">
    <text evidence="1">The sequence shown here is derived from an EMBL/GenBank/DDBJ whole genome shotgun (WGS) entry which is preliminary data.</text>
</comment>
<keyword evidence="3" id="KW-1185">Reference proteome</keyword>
<accession>A0A9X1RJC4</accession>
<dbReference type="Proteomes" id="UP001139012">
    <property type="component" value="Unassembled WGS sequence"/>
</dbReference>
<proteinExistence type="predicted"/>
<evidence type="ECO:0000313" key="3">
    <source>
        <dbReference type="Proteomes" id="UP001139012"/>
    </source>
</evidence>
<dbReference type="Proteomes" id="UP001139054">
    <property type="component" value="Unassembled WGS sequence"/>
</dbReference>
<organism evidence="1 4">
    <name type="scientific">Bradyrhizobium zhengyangense</name>
    <dbReference type="NCBI Taxonomy" id="2911009"/>
    <lineage>
        <taxon>Bacteria</taxon>
        <taxon>Pseudomonadati</taxon>
        <taxon>Pseudomonadota</taxon>
        <taxon>Alphaproteobacteria</taxon>
        <taxon>Hyphomicrobiales</taxon>
        <taxon>Nitrobacteraceae</taxon>
        <taxon>Bradyrhizobium</taxon>
    </lineage>
</organism>